<evidence type="ECO:0000313" key="3">
    <source>
        <dbReference type="Proteomes" id="UP000215199"/>
    </source>
</evidence>
<name>A0A229SUZ4_9PSEU</name>
<feature type="region of interest" description="Disordered" evidence="1">
    <location>
        <begin position="46"/>
        <end position="67"/>
    </location>
</feature>
<gene>
    <name evidence="2" type="ORF">CF165_33275</name>
</gene>
<evidence type="ECO:0000313" key="2">
    <source>
        <dbReference type="EMBL" id="OXM62662.1"/>
    </source>
</evidence>
<dbReference type="EMBL" id="NMUL01000039">
    <property type="protein sequence ID" value="OXM62662.1"/>
    <property type="molecule type" value="Genomic_DNA"/>
</dbReference>
<comment type="caution">
    <text evidence="2">The sequence shown here is derived from an EMBL/GenBank/DDBJ whole genome shotgun (WGS) entry which is preliminary data.</text>
</comment>
<reference evidence="3" key="1">
    <citation type="submission" date="2017-07" db="EMBL/GenBank/DDBJ databases">
        <title>Comparative genome mining reveals phylogenetic distribution patterns of secondary metabolites in Amycolatopsis.</title>
        <authorList>
            <person name="Adamek M."/>
            <person name="Alanjary M."/>
            <person name="Sales-Ortells H."/>
            <person name="Goodfellow M."/>
            <person name="Bull A.T."/>
            <person name="Kalinowski J."/>
            <person name="Ziemert N."/>
        </authorList>
    </citation>
    <scope>NUCLEOTIDE SEQUENCE [LARGE SCALE GENOMIC DNA]</scope>
    <source>
        <strain evidence="3">H5</strain>
    </source>
</reference>
<protein>
    <submittedName>
        <fullName evidence="2">Uncharacterized protein</fullName>
    </submittedName>
</protein>
<proteinExistence type="predicted"/>
<accession>A0A229SUZ4</accession>
<evidence type="ECO:0000256" key="1">
    <source>
        <dbReference type="SAM" id="MobiDB-lite"/>
    </source>
</evidence>
<dbReference type="Proteomes" id="UP000215199">
    <property type="component" value="Unassembled WGS sequence"/>
</dbReference>
<sequence length="86" mass="8493">MIFVGCENTRGSSAGMCTGPHVGTATAGCTVADVEGAGATREVLDGEGDAGGAEGVVPHPLTTSSGPTVRRLNVLRRIGFLDPGGP</sequence>
<organism evidence="2 3">
    <name type="scientific">Amycolatopsis vastitatis</name>
    <dbReference type="NCBI Taxonomy" id="1905142"/>
    <lineage>
        <taxon>Bacteria</taxon>
        <taxon>Bacillati</taxon>
        <taxon>Actinomycetota</taxon>
        <taxon>Actinomycetes</taxon>
        <taxon>Pseudonocardiales</taxon>
        <taxon>Pseudonocardiaceae</taxon>
        <taxon>Amycolatopsis</taxon>
    </lineage>
</organism>
<keyword evidence="3" id="KW-1185">Reference proteome</keyword>
<dbReference type="AlphaFoldDB" id="A0A229SUZ4"/>